<gene>
    <name evidence="1" type="ORF">COC69_31935</name>
</gene>
<evidence type="ECO:0000313" key="1">
    <source>
        <dbReference type="EMBL" id="PGS62829.1"/>
    </source>
</evidence>
<feature type="non-terminal residue" evidence="1">
    <location>
        <position position="37"/>
    </location>
</feature>
<organism evidence="1 2">
    <name type="scientific">Bacillus cereus</name>
    <dbReference type="NCBI Taxonomy" id="1396"/>
    <lineage>
        <taxon>Bacteria</taxon>
        <taxon>Bacillati</taxon>
        <taxon>Bacillota</taxon>
        <taxon>Bacilli</taxon>
        <taxon>Bacillales</taxon>
        <taxon>Bacillaceae</taxon>
        <taxon>Bacillus</taxon>
        <taxon>Bacillus cereus group</taxon>
    </lineage>
</organism>
<sequence length="37" mass="4274">MKSMKNGVLEVTKLISKSKEEQAVMNDNQICELDQYQ</sequence>
<proteinExistence type="predicted"/>
<comment type="caution">
    <text evidence="1">The sequence shown here is derived from an EMBL/GenBank/DDBJ whole genome shotgun (WGS) entry which is preliminary data.</text>
</comment>
<reference evidence="1 2" key="1">
    <citation type="submission" date="2017-09" db="EMBL/GenBank/DDBJ databases">
        <title>Large-scale bioinformatics analysis of Bacillus genomes uncovers conserved roles of natural products in bacterial physiology.</title>
        <authorList>
            <consortium name="Agbiome Team Llc"/>
            <person name="Bleich R.M."/>
            <person name="Grubbs K.J."/>
            <person name="Santa Maria K.C."/>
            <person name="Allen S.E."/>
            <person name="Farag S."/>
            <person name="Shank E.A."/>
            <person name="Bowers A."/>
        </authorList>
    </citation>
    <scope>NUCLEOTIDE SEQUENCE [LARGE SCALE GENOMIC DNA]</scope>
    <source>
        <strain evidence="1 2">AFS041711</strain>
    </source>
</reference>
<accession>A0A9X7CGR8</accession>
<dbReference type="Proteomes" id="UP000224203">
    <property type="component" value="Unassembled WGS sequence"/>
</dbReference>
<name>A0A9X7CGR8_BACCE</name>
<protein>
    <submittedName>
        <fullName evidence="1">Nucleotide pyrophosphohydrolase</fullName>
    </submittedName>
</protein>
<dbReference type="EMBL" id="NULI01000324">
    <property type="protein sequence ID" value="PGS62829.1"/>
    <property type="molecule type" value="Genomic_DNA"/>
</dbReference>
<evidence type="ECO:0000313" key="2">
    <source>
        <dbReference type="Proteomes" id="UP000224203"/>
    </source>
</evidence>
<dbReference type="AlphaFoldDB" id="A0A9X7CGR8"/>